<feature type="coiled-coil region" evidence="1">
    <location>
        <begin position="122"/>
        <end position="170"/>
    </location>
</feature>
<evidence type="ECO:0000313" key="4">
    <source>
        <dbReference type="EMBL" id="QFY62565.1"/>
    </source>
</evidence>
<dbReference type="OrthoDB" id="9811754at2"/>
<dbReference type="Gene3D" id="2.40.30.170">
    <property type="match status" value="1"/>
</dbReference>
<dbReference type="Pfam" id="PF25954">
    <property type="entry name" value="Beta-barrel_RND_2"/>
    <property type="match status" value="1"/>
</dbReference>
<keyword evidence="5" id="KW-1185">Reference proteome</keyword>
<name>A0A5Q0CB42_9HYPH</name>
<dbReference type="SUPFAM" id="SSF111369">
    <property type="entry name" value="HlyD-like secretion proteins"/>
    <property type="match status" value="2"/>
</dbReference>
<dbReference type="AlphaFoldDB" id="A0A5Q0CB42"/>
<feature type="domain" description="Multidrug resistance protein MdtA-like barrel-sandwich hybrid" evidence="2">
    <location>
        <begin position="84"/>
        <end position="271"/>
    </location>
</feature>
<gene>
    <name evidence="4" type="ORF">FZ934_19435</name>
</gene>
<feature type="domain" description="CusB-like beta-barrel" evidence="3">
    <location>
        <begin position="281"/>
        <end position="323"/>
    </location>
</feature>
<keyword evidence="4" id="KW-0614">Plasmid</keyword>
<dbReference type="EMBL" id="CP043499">
    <property type="protein sequence ID" value="QFY62565.1"/>
    <property type="molecule type" value="Genomic_DNA"/>
</dbReference>
<protein>
    <submittedName>
        <fullName evidence="4">HlyD family secretion protein</fullName>
    </submittedName>
</protein>
<dbReference type="Gene3D" id="2.40.50.100">
    <property type="match status" value="1"/>
</dbReference>
<evidence type="ECO:0000259" key="3">
    <source>
        <dbReference type="Pfam" id="PF25954"/>
    </source>
</evidence>
<dbReference type="InterPro" id="IPR050739">
    <property type="entry name" value="MFP"/>
</dbReference>
<dbReference type="Proteomes" id="UP000326881">
    <property type="component" value="Plasmid unnamed"/>
</dbReference>
<dbReference type="PANTHER" id="PTHR30386:SF24">
    <property type="entry name" value="MULTIDRUG RESISTANCE EFFLUX PUMP"/>
    <property type="match status" value="1"/>
</dbReference>
<dbReference type="PANTHER" id="PTHR30386">
    <property type="entry name" value="MEMBRANE FUSION SUBUNIT OF EMRAB-TOLC MULTIDRUG EFFLUX PUMP"/>
    <property type="match status" value="1"/>
</dbReference>
<evidence type="ECO:0000256" key="1">
    <source>
        <dbReference type="SAM" id="Coils"/>
    </source>
</evidence>
<proteinExistence type="predicted"/>
<dbReference type="InterPro" id="IPR058792">
    <property type="entry name" value="Beta-barrel_RND_2"/>
</dbReference>
<organism evidence="4 5">
    <name type="scientific">Rhizobium grahamii</name>
    <dbReference type="NCBI Taxonomy" id="1120045"/>
    <lineage>
        <taxon>Bacteria</taxon>
        <taxon>Pseudomonadati</taxon>
        <taxon>Pseudomonadota</taxon>
        <taxon>Alphaproteobacteria</taxon>
        <taxon>Hyphomicrobiales</taxon>
        <taxon>Rhizobiaceae</taxon>
        <taxon>Rhizobium/Agrobacterium group</taxon>
        <taxon>Rhizobium</taxon>
    </lineage>
</organism>
<dbReference type="GO" id="GO:0055085">
    <property type="term" value="P:transmembrane transport"/>
    <property type="evidence" value="ECO:0007669"/>
    <property type="project" value="InterPro"/>
</dbReference>
<evidence type="ECO:0000259" key="2">
    <source>
        <dbReference type="Pfam" id="PF25917"/>
    </source>
</evidence>
<accession>A0A5Q0CB42</accession>
<reference evidence="4 5" key="1">
    <citation type="submission" date="2019-08" db="EMBL/GenBank/DDBJ databases">
        <title>Prosopis cineraria nodule microbiome.</title>
        <authorList>
            <person name="Ali R."/>
            <person name="Chaluvadi S.R."/>
            <person name="Wang X."/>
        </authorList>
    </citation>
    <scope>NUCLEOTIDE SEQUENCE [LARGE SCALE GENOMIC DNA]</scope>
    <source>
        <strain evidence="4 5">BG7</strain>
        <plasmid evidence="4 5">unnamed</plasmid>
    </source>
</reference>
<keyword evidence="1" id="KW-0175">Coiled coil</keyword>
<dbReference type="KEGG" id="rgr:FZ934_19435"/>
<dbReference type="Pfam" id="PF25917">
    <property type="entry name" value="BSH_RND"/>
    <property type="match status" value="1"/>
</dbReference>
<geneLocation type="plasmid" evidence="4 5">
    <name>unnamed</name>
</geneLocation>
<dbReference type="RefSeq" id="WP_153272558.1">
    <property type="nucleotide sequence ID" value="NZ_CP043499.1"/>
</dbReference>
<dbReference type="Gene3D" id="1.10.287.470">
    <property type="entry name" value="Helix hairpin bin"/>
    <property type="match status" value="1"/>
</dbReference>
<dbReference type="InterPro" id="IPR058625">
    <property type="entry name" value="MdtA-like_BSH"/>
</dbReference>
<evidence type="ECO:0000313" key="5">
    <source>
        <dbReference type="Proteomes" id="UP000326881"/>
    </source>
</evidence>
<sequence>MADPLNVTSLAPSIAKLAPEADVSNTTEAPSTTGATIRRLAAPVVAVLVVGAAVALVMLDWNTWVADAAHQSTDDAVVSADLSTLSAQVSGTVRRTPVADYQHVSKGDLLAEIDPREYNAAVDVAKANLAQANASLANLSNQITLQNAVVQAAEAQNASATALKTQTELEFHRQTNLGDATSQQQLQQAQSAYLQAEAAVKSTAAAIEQQKAQGKVLDGQAPLLQAQVSAAQGNLETTLIRQGYTQIHAPFDGTVGRKLVHEGDFVAAGTSVISEVPLPNVYVTANFKETQLARMTPGRPASISIDTFPGQTLHGKVSRLSPASGSVFALLPPDNATGNYTKVVQRVPVRIELDAGQPLVDRLKPGMSATVRVDTSEGTAP</sequence>